<evidence type="ECO:0000313" key="1">
    <source>
        <dbReference type="EMBL" id="QEM41889.1"/>
    </source>
</evidence>
<dbReference type="Proteomes" id="UP000322144">
    <property type="component" value="Segment"/>
</dbReference>
<accession>A0A5C1K7Z4</accession>
<protein>
    <submittedName>
        <fullName evidence="1">Uncharacterized protein</fullName>
    </submittedName>
</protein>
<dbReference type="RefSeq" id="YP_010660900.1">
    <property type="nucleotide sequence ID" value="NC_070882.1"/>
</dbReference>
<dbReference type="GeneID" id="77936910"/>
<sequence length="198" mass="22575">MFDFHNVPEPEKGRKPVVLCFNRLNGKFIVATSMTIDQCDPDNPNVIYVEDNMDLFNGDRVVGDLTINDDGTWEKNYSILGENEGPRLIYEAQLDNQMAYKITQRYPVVEQVNVLGRAIVALAEKTGLELTELSEMLDYIKLCKDTSRNHKEFYQNDPNYEYITNEQEAEDRAATFEGGLHELIGPRNIEGGRVFATS</sequence>
<dbReference type="KEGG" id="vg:77936910"/>
<proteinExistence type="predicted"/>
<dbReference type="EMBL" id="MN103543">
    <property type="protein sequence ID" value="QEM41889.1"/>
    <property type="molecule type" value="Genomic_DNA"/>
</dbReference>
<reference evidence="1 2" key="1">
    <citation type="submission" date="2019-06" db="EMBL/GenBank/DDBJ databases">
        <title>A distant relative of Phikzvirus genus phages from a therapeutic phage collection.</title>
        <authorList>
            <person name="Hejnowicz M.S."/>
            <person name="Dabrowski K."/>
            <person name="Gawor J."/>
            <person name="Weber-Dabrowska B."/>
            <person name="Gromadka R."/>
            <person name="Lobocka M.B."/>
        </authorList>
    </citation>
    <scope>NUCLEOTIDE SEQUENCE [LARGE SCALE GENOMIC DNA]</scope>
</reference>
<evidence type="ECO:0000313" key="2">
    <source>
        <dbReference type="Proteomes" id="UP000322144"/>
    </source>
</evidence>
<keyword evidence="2" id="KW-1185">Reference proteome</keyword>
<organism evidence="1 2">
    <name type="scientific">Pseudomonas phage vB_PaeM_PS119XW</name>
    <dbReference type="NCBI Taxonomy" id="2601632"/>
    <lineage>
        <taxon>Viruses</taxon>
        <taxon>Duplodnaviria</taxon>
        <taxon>Heunggongvirae</taxon>
        <taxon>Uroviricota</taxon>
        <taxon>Caudoviricetes</taxon>
        <taxon>Chimalliviridae</taxon>
        <taxon>Pawinskivirus</taxon>
        <taxon>Pawinskivirus PS119XW</taxon>
    </lineage>
</organism>
<name>A0A5C1K7Z4_9CAUD</name>